<dbReference type="InterPro" id="IPR005749">
    <property type="entry name" value="Ribosomal_uL15_bac-type"/>
</dbReference>
<dbReference type="NCBIfam" id="TIGR01071">
    <property type="entry name" value="rplO_bact"/>
    <property type="match status" value="1"/>
</dbReference>
<evidence type="ECO:0000256" key="5">
    <source>
        <dbReference type="RuleBase" id="RU003888"/>
    </source>
</evidence>
<comment type="similarity">
    <text evidence="1 4 5">Belongs to the universal ribosomal protein uL15 family.</text>
</comment>
<reference evidence="9" key="1">
    <citation type="submission" date="2017-09" db="EMBL/GenBank/DDBJ databases">
        <title>Depth-based differentiation of microbial function through sediment-hosted aquifers and enrichment of novel symbionts in the deep terrestrial subsurface.</title>
        <authorList>
            <person name="Probst A.J."/>
            <person name="Ladd B."/>
            <person name="Jarett J.K."/>
            <person name="Geller-Mcgrath D.E."/>
            <person name="Sieber C.M.K."/>
            <person name="Emerson J.B."/>
            <person name="Anantharaman K."/>
            <person name="Thomas B.C."/>
            <person name="Malmstrom R."/>
            <person name="Stieglmeier M."/>
            <person name="Klingl A."/>
            <person name="Woyke T."/>
            <person name="Ryan C.M."/>
            <person name="Banfield J.F."/>
        </authorList>
    </citation>
    <scope>NUCLEOTIDE SEQUENCE [LARGE SCALE GENOMIC DNA]</scope>
</reference>
<evidence type="ECO:0000256" key="3">
    <source>
        <dbReference type="ARBA" id="ARBA00023274"/>
    </source>
</evidence>
<proteinExistence type="inferred from homology"/>
<dbReference type="Pfam" id="PF00828">
    <property type="entry name" value="Ribosomal_L27A"/>
    <property type="match status" value="1"/>
</dbReference>
<keyword evidence="4" id="KW-0694">RNA-binding</keyword>
<evidence type="ECO:0000259" key="7">
    <source>
        <dbReference type="Pfam" id="PF00828"/>
    </source>
</evidence>
<comment type="function">
    <text evidence="4">Binds to the 23S rRNA.</text>
</comment>
<keyword evidence="4" id="KW-0699">rRNA-binding</keyword>
<evidence type="ECO:0000313" key="8">
    <source>
        <dbReference type="EMBL" id="PIS14405.1"/>
    </source>
</evidence>
<dbReference type="GO" id="GO:0015934">
    <property type="term" value="C:large ribosomal subunit"/>
    <property type="evidence" value="ECO:0007669"/>
    <property type="project" value="InterPro"/>
</dbReference>
<feature type="region of interest" description="Disordered" evidence="6">
    <location>
        <begin position="1"/>
        <end position="42"/>
    </location>
</feature>
<dbReference type="InterPro" id="IPR021131">
    <property type="entry name" value="Ribosomal_uL15/eL18"/>
</dbReference>
<dbReference type="InterPro" id="IPR001196">
    <property type="entry name" value="Ribosomal_uL15_CS"/>
</dbReference>
<dbReference type="EMBL" id="PEZI01000058">
    <property type="protein sequence ID" value="PIS14405.1"/>
    <property type="molecule type" value="Genomic_DNA"/>
</dbReference>
<dbReference type="InterPro" id="IPR030878">
    <property type="entry name" value="Ribosomal_uL15"/>
</dbReference>
<comment type="subunit">
    <text evidence="4">Part of the 50S ribosomal subunit.</text>
</comment>
<feature type="domain" description="Large ribosomal subunit protein uL15/eL18" evidence="7">
    <location>
        <begin position="80"/>
        <end position="148"/>
    </location>
</feature>
<evidence type="ECO:0000256" key="6">
    <source>
        <dbReference type="SAM" id="MobiDB-lite"/>
    </source>
</evidence>
<comment type="caution">
    <text evidence="8">The sequence shown here is derived from an EMBL/GenBank/DDBJ whole genome shotgun (WGS) entry which is preliminary data.</text>
</comment>
<dbReference type="AlphaFoldDB" id="A0A2H0WP66"/>
<name>A0A2H0WP66_9BACT</name>
<dbReference type="GO" id="GO:0003735">
    <property type="term" value="F:structural constituent of ribosome"/>
    <property type="evidence" value="ECO:0007669"/>
    <property type="project" value="InterPro"/>
</dbReference>
<gene>
    <name evidence="4 8" type="primary">rplO</name>
    <name evidence="8" type="ORF">COT64_02840</name>
</gene>
<dbReference type="GO" id="GO:0006412">
    <property type="term" value="P:translation"/>
    <property type="evidence" value="ECO:0007669"/>
    <property type="project" value="UniProtKB-UniRule"/>
</dbReference>
<evidence type="ECO:0000313" key="9">
    <source>
        <dbReference type="Proteomes" id="UP000230775"/>
    </source>
</evidence>
<dbReference type="PANTHER" id="PTHR12934:SF11">
    <property type="entry name" value="LARGE RIBOSOMAL SUBUNIT PROTEIN UL15M"/>
    <property type="match status" value="1"/>
</dbReference>
<protein>
    <recommendedName>
        <fullName evidence="4">Large ribosomal subunit protein uL15</fullName>
    </recommendedName>
</protein>
<dbReference type="SUPFAM" id="SSF52080">
    <property type="entry name" value="Ribosomal proteins L15p and L18e"/>
    <property type="match status" value="1"/>
</dbReference>
<dbReference type="HAMAP" id="MF_01341">
    <property type="entry name" value="Ribosomal_uL15"/>
    <property type="match status" value="1"/>
</dbReference>
<dbReference type="PROSITE" id="PS00475">
    <property type="entry name" value="RIBOSOMAL_L15"/>
    <property type="match status" value="1"/>
</dbReference>
<accession>A0A2H0WP66</accession>
<evidence type="ECO:0000256" key="1">
    <source>
        <dbReference type="ARBA" id="ARBA00007320"/>
    </source>
</evidence>
<keyword evidence="2 4" id="KW-0689">Ribosomal protein</keyword>
<dbReference type="InterPro" id="IPR036227">
    <property type="entry name" value="Ribosomal_uL15/eL18_sf"/>
</dbReference>
<keyword evidence="3 4" id="KW-0687">Ribonucleoprotein</keyword>
<dbReference type="Gene3D" id="3.100.10.10">
    <property type="match status" value="1"/>
</dbReference>
<sequence>MKLSNLSKTVHKSKKRIGRGHGSGRGGHSSTRGTSGQKQRSRVSMFFEGTKVKKSLLKRLPLFRGKSKFKSHSVKPLIINLKYLNVFKPQEVVNLDSLKSKGILEKKLASSTVVKILGEGEIGIPLIIELSCSKNAQEKIEKAGGKVIGKVEGK</sequence>
<evidence type="ECO:0000256" key="2">
    <source>
        <dbReference type="ARBA" id="ARBA00022980"/>
    </source>
</evidence>
<organism evidence="8 9">
    <name type="scientific">Candidatus Shapirobacteria bacterium CG09_land_8_20_14_0_10_39_12</name>
    <dbReference type="NCBI Taxonomy" id="1974885"/>
    <lineage>
        <taxon>Bacteria</taxon>
        <taxon>Candidatus Shapironibacteriota</taxon>
    </lineage>
</organism>
<dbReference type="Proteomes" id="UP000230775">
    <property type="component" value="Unassembled WGS sequence"/>
</dbReference>
<dbReference type="PANTHER" id="PTHR12934">
    <property type="entry name" value="50S RIBOSOMAL PROTEIN L15"/>
    <property type="match status" value="1"/>
</dbReference>
<dbReference type="GO" id="GO:0019843">
    <property type="term" value="F:rRNA binding"/>
    <property type="evidence" value="ECO:0007669"/>
    <property type="project" value="UniProtKB-UniRule"/>
</dbReference>
<feature type="compositionally biased region" description="Basic residues" evidence="6">
    <location>
        <begin position="9"/>
        <end position="19"/>
    </location>
</feature>
<evidence type="ECO:0000256" key="4">
    <source>
        <dbReference type="HAMAP-Rule" id="MF_01341"/>
    </source>
</evidence>